<gene>
    <name evidence="7" type="ORF">RJ641_026952</name>
</gene>
<dbReference type="GO" id="GO:0008171">
    <property type="term" value="F:O-methyltransferase activity"/>
    <property type="evidence" value="ECO:0007669"/>
    <property type="project" value="InterPro"/>
</dbReference>
<feature type="active site" description="Proton acceptor" evidence="4">
    <location>
        <position position="274"/>
    </location>
</feature>
<dbReference type="PROSITE" id="PS51683">
    <property type="entry name" value="SAM_OMT_II"/>
    <property type="match status" value="1"/>
</dbReference>
<evidence type="ECO:0000256" key="2">
    <source>
        <dbReference type="ARBA" id="ARBA00022679"/>
    </source>
</evidence>
<evidence type="ECO:0000259" key="6">
    <source>
        <dbReference type="Pfam" id="PF08100"/>
    </source>
</evidence>
<dbReference type="SUPFAM" id="SSF46785">
    <property type="entry name" value="Winged helix' DNA-binding domain"/>
    <property type="match status" value="1"/>
</dbReference>
<evidence type="ECO:0000256" key="3">
    <source>
        <dbReference type="ARBA" id="ARBA00022691"/>
    </source>
</evidence>
<sequence length="368" mass="41090">MASSEEAENNTIFQNLEEDQQKELQTTAYAMELINISALPMVFLTAIDLEIFEIFSKVREGVKLTATEIAAKIPHRNPQAPAMLDRMLCHLAAFNIVTCTVDPISIDRRLYGLAPVAKYFVKNEDGVSLGPLLGLIQDKVFIDSWYKLKDAVMDGGVAFDKAHGMHAFEYPGFDERFNQVFNKAMMNHTTIVMKKILDSYNGFEGLNKVVDVGGGLGITLKLITSKYPNIKGINFDLPHVIQEAPTYPHVEHVGGDMFDGVPEGDAIFMKWILHDWSDDHCVKLLKNCYDALPENGKVIAVEAVLPAHLENSVGVRGICGMDMVMMTQNPGGRERRQHEYLALATTAGFKGISFISCICNFWVMEFFK</sequence>
<evidence type="ECO:0000313" key="8">
    <source>
        <dbReference type="Proteomes" id="UP001370490"/>
    </source>
</evidence>
<evidence type="ECO:0000256" key="4">
    <source>
        <dbReference type="PIRSR" id="PIRSR005739-1"/>
    </source>
</evidence>
<organism evidence="7 8">
    <name type="scientific">Dillenia turbinata</name>
    <dbReference type="NCBI Taxonomy" id="194707"/>
    <lineage>
        <taxon>Eukaryota</taxon>
        <taxon>Viridiplantae</taxon>
        <taxon>Streptophyta</taxon>
        <taxon>Embryophyta</taxon>
        <taxon>Tracheophyta</taxon>
        <taxon>Spermatophyta</taxon>
        <taxon>Magnoliopsida</taxon>
        <taxon>eudicotyledons</taxon>
        <taxon>Gunneridae</taxon>
        <taxon>Pentapetalae</taxon>
        <taxon>Dilleniales</taxon>
        <taxon>Dilleniaceae</taxon>
        <taxon>Dillenia</taxon>
    </lineage>
</organism>
<dbReference type="SUPFAM" id="SSF53335">
    <property type="entry name" value="S-adenosyl-L-methionine-dependent methyltransferases"/>
    <property type="match status" value="1"/>
</dbReference>
<dbReference type="PANTHER" id="PTHR11746">
    <property type="entry name" value="O-METHYLTRANSFERASE"/>
    <property type="match status" value="1"/>
</dbReference>
<keyword evidence="3" id="KW-0949">S-adenosyl-L-methionine</keyword>
<dbReference type="InterPro" id="IPR016461">
    <property type="entry name" value="COMT-like"/>
</dbReference>
<dbReference type="Proteomes" id="UP001370490">
    <property type="component" value="Unassembled WGS sequence"/>
</dbReference>
<dbReference type="Pfam" id="PF00891">
    <property type="entry name" value="Methyltransf_2"/>
    <property type="match status" value="1"/>
</dbReference>
<feature type="domain" description="O-methyltransferase dimerisation" evidence="6">
    <location>
        <begin position="31"/>
        <end position="122"/>
    </location>
</feature>
<dbReference type="FunFam" id="3.40.50.150:FF:000061">
    <property type="entry name" value="Caffeic acid O-methyltransferase"/>
    <property type="match status" value="1"/>
</dbReference>
<keyword evidence="1" id="KW-0489">Methyltransferase</keyword>
<dbReference type="AlphaFoldDB" id="A0AAN8VXE9"/>
<protein>
    <submittedName>
        <fullName evidence="7">O-methyltransferase domain</fullName>
    </submittedName>
</protein>
<evidence type="ECO:0000313" key="7">
    <source>
        <dbReference type="EMBL" id="KAK6941575.1"/>
    </source>
</evidence>
<dbReference type="InterPro" id="IPR012967">
    <property type="entry name" value="COMT_dimerisation"/>
</dbReference>
<dbReference type="InterPro" id="IPR036388">
    <property type="entry name" value="WH-like_DNA-bd_sf"/>
</dbReference>
<reference evidence="7 8" key="1">
    <citation type="submission" date="2023-12" db="EMBL/GenBank/DDBJ databases">
        <title>A high-quality genome assembly for Dillenia turbinata (Dilleniales).</title>
        <authorList>
            <person name="Chanderbali A."/>
        </authorList>
    </citation>
    <scope>NUCLEOTIDE SEQUENCE [LARGE SCALE GENOMIC DNA]</scope>
    <source>
        <strain evidence="7">LSX21</strain>
        <tissue evidence="7">Leaf</tissue>
    </source>
</reference>
<dbReference type="FunFam" id="1.10.10.10:FF:000357">
    <property type="entry name" value="Caffeic acid 3-O-methyltransferase"/>
    <property type="match status" value="1"/>
</dbReference>
<dbReference type="InterPro" id="IPR029063">
    <property type="entry name" value="SAM-dependent_MTases_sf"/>
</dbReference>
<dbReference type="Gene3D" id="3.40.50.150">
    <property type="entry name" value="Vaccinia Virus protein VP39"/>
    <property type="match status" value="1"/>
</dbReference>
<dbReference type="Pfam" id="PF08100">
    <property type="entry name" value="Dimerisation"/>
    <property type="match status" value="1"/>
</dbReference>
<dbReference type="PIRSF" id="PIRSF005739">
    <property type="entry name" value="O-mtase"/>
    <property type="match status" value="1"/>
</dbReference>
<name>A0AAN8VXE9_9MAGN</name>
<keyword evidence="8" id="KW-1185">Reference proteome</keyword>
<dbReference type="InterPro" id="IPR001077">
    <property type="entry name" value="COMT_C"/>
</dbReference>
<dbReference type="CDD" id="cd02440">
    <property type="entry name" value="AdoMet_MTases"/>
    <property type="match status" value="1"/>
</dbReference>
<dbReference type="GO" id="GO:0032259">
    <property type="term" value="P:methylation"/>
    <property type="evidence" value="ECO:0007669"/>
    <property type="project" value="UniProtKB-KW"/>
</dbReference>
<proteinExistence type="predicted"/>
<accession>A0AAN8VXE9</accession>
<dbReference type="EMBL" id="JBAMMX010000004">
    <property type="protein sequence ID" value="KAK6941575.1"/>
    <property type="molecule type" value="Genomic_DNA"/>
</dbReference>
<dbReference type="InterPro" id="IPR036390">
    <property type="entry name" value="WH_DNA-bd_sf"/>
</dbReference>
<comment type="caution">
    <text evidence="7">The sequence shown here is derived from an EMBL/GenBank/DDBJ whole genome shotgun (WGS) entry which is preliminary data.</text>
</comment>
<dbReference type="Gene3D" id="1.10.10.10">
    <property type="entry name" value="Winged helix-like DNA-binding domain superfamily/Winged helix DNA-binding domain"/>
    <property type="match status" value="1"/>
</dbReference>
<dbReference type="GO" id="GO:0046983">
    <property type="term" value="F:protein dimerization activity"/>
    <property type="evidence" value="ECO:0007669"/>
    <property type="project" value="InterPro"/>
</dbReference>
<evidence type="ECO:0000259" key="5">
    <source>
        <dbReference type="Pfam" id="PF00891"/>
    </source>
</evidence>
<feature type="domain" description="O-methyltransferase C-terminal" evidence="5">
    <location>
        <begin position="145"/>
        <end position="350"/>
    </location>
</feature>
<evidence type="ECO:0000256" key="1">
    <source>
        <dbReference type="ARBA" id="ARBA00022603"/>
    </source>
</evidence>
<keyword evidence="2" id="KW-0808">Transferase</keyword>